<dbReference type="InterPro" id="IPR006260">
    <property type="entry name" value="TonB/TolA_C"/>
</dbReference>
<evidence type="ECO:0000259" key="11">
    <source>
        <dbReference type="PROSITE" id="PS52015"/>
    </source>
</evidence>
<evidence type="ECO:0000256" key="6">
    <source>
        <dbReference type="ARBA" id="ARBA00022692"/>
    </source>
</evidence>
<evidence type="ECO:0000256" key="10">
    <source>
        <dbReference type="SAM" id="Phobius"/>
    </source>
</evidence>
<evidence type="ECO:0000256" key="2">
    <source>
        <dbReference type="ARBA" id="ARBA00006555"/>
    </source>
</evidence>
<evidence type="ECO:0000256" key="8">
    <source>
        <dbReference type="ARBA" id="ARBA00022989"/>
    </source>
</evidence>
<dbReference type="SUPFAM" id="SSF74653">
    <property type="entry name" value="TolA/TonB C-terminal domain"/>
    <property type="match status" value="1"/>
</dbReference>
<evidence type="ECO:0000313" key="12">
    <source>
        <dbReference type="EMBL" id="NJC27888.1"/>
    </source>
</evidence>
<comment type="similarity">
    <text evidence="2">Belongs to the TonB family.</text>
</comment>
<keyword evidence="4" id="KW-1003">Cell membrane</keyword>
<dbReference type="RefSeq" id="WP_168039418.1">
    <property type="nucleotide sequence ID" value="NZ_JAATJH010000007.1"/>
</dbReference>
<dbReference type="NCBIfam" id="TIGR01352">
    <property type="entry name" value="tonB_Cterm"/>
    <property type="match status" value="1"/>
</dbReference>
<evidence type="ECO:0000256" key="3">
    <source>
        <dbReference type="ARBA" id="ARBA00022448"/>
    </source>
</evidence>
<dbReference type="Pfam" id="PF03544">
    <property type="entry name" value="TonB_C"/>
    <property type="match status" value="1"/>
</dbReference>
<gene>
    <name evidence="12" type="ORF">GGR27_003407</name>
</gene>
<dbReference type="PROSITE" id="PS52015">
    <property type="entry name" value="TONB_CTD"/>
    <property type="match status" value="1"/>
</dbReference>
<evidence type="ECO:0000256" key="7">
    <source>
        <dbReference type="ARBA" id="ARBA00022927"/>
    </source>
</evidence>
<sequence length="177" mass="19651">MKFTNSPYLYLSIALALCMLALGFLPQVNDSAVSLDPQPAANPIVNSTPAVEANDNDIHKAVDQMPLWPGCDDKGAYLDRKACADQLMLEFIYDRVRYPEKAKDANTEGMAVISFVVEKDGRVTGEKIERNPGSGTGEEALRVVRLMQSEEIYWTAGRLDGKPVRVKFNLPVKFKLE</sequence>
<dbReference type="InterPro" id="IPR051045">
    <property type="entry name" value="TonB-dependent_transducer"/>
</dbReference>
<accession>A0ABX0XGI3</accession>
<comment type="subcellular location">
    <subcellularLocation>
        <location evidence="1">Cell inner membrane</location>
        <topology evidence="1">Single-pass membrane protein</topology>
        <orientation evidence="1">Periplasmic side</orientation>
    </subcellularLocation>
</comment>
<organism evidence="12 13">
    <name type="scientific">Neolewinella antarctica</name>
    <dbReference type="NCBI Taxonomy" id="442734"/>
    <lineage>
        <taxon>Bacteria</taxon>
        <taxon>Pseudomonadati</taxon>
        <taxon>Bacteroidota</taxon>
        <taxon>Saprospiria</taxon>
        <taxon>Saprospirales</taxon>
        <taxon>Lewinellaceae</taxon>
        <taxon>Neolewinella</taxon>
    </lineage>
</organism>
<feature type="domain" description="TonB C-terminal" evidence="11">
    <location>
        <begin position="83"/>
        <end position="177"/>
    </location>
</feature>
<dbReference type="InterPro" id="IPR037682">
    <property type="entry name" value="TonB_C"/>
</dbReference>
<dbReference type="Proteomes" id="UP000770785">
    <property type="component" value="Unassembled WGS sequence"/>
</dbReference>
<evidence type="ECO:0000313" key="13">
    <source>
        <dbReference type="Proteomes" id="UP000770785"/>
    </source>
</evidence>
<evidence type="ECO:0000256" key="4">
    <source>
        <dbReference type="ARBA" id="ARBA00022475"/>
    </source>
</evidence>
<feature type="transmembrane region" description="Helical" evidence="10">
    <location>
        <begin position="7"/>
        <end position="25"/>
    </location>
</feature>
<dbReference type="EMBL" id="JAATJH010000007">
    <property type="protein sequence ID" value="NJC27888.1"/>
    <property type="molecule type" value="Genomic_DNA"/>
</dbReference>
<dbReference type="PANTHER" id="PTHR33446:SF2">
    <property type="entry name" value="PROTEIN TONB"/>
    <property type="match status" value="1"/>
</dbReference>
<dbReference type="PANTHER" id="PTHR33446">
    <property type="entry name" value="PROTEIN TONB-RELATED"/>
    <property type="match status" value="1"/>
</dbReference>
<keyword evidence="13" id="KW-1185">Reference proteome</keyword>
<keyword evidence="6 10" id="KW-0812">Transmembrane</keyword>
<proteinExistence type="inferred from homology"/>
<dbReference type="Gene3D" id="3.30.1150.10">
    <property type="match status" value="1"/>
</dbReference>
<keyword evidence="8 10" id="KW-1133">Transmembrane helix</keyword>
<keyword evidence="5" id="KW-0997">Cell inner membrane</keyword>
<comment type="caution">
    <text evidence="12">The sequence shown here is derived from an EMBL/GenBank/DDBJ whole genome shotgun (WGS) entry which is preliminary data.</text>
</comment>
<name>A0ABX0XGI3_9BACT</name>
<protein>
    <submittedName>
        <fullName evidence="12">TonB family protein</fullName>
    </submittedName>
</protein>
<evidence type="ECO:0000256" key="9">
    <source>
        <dbReference type="ARBA" id="ARBA00023136"/>
    </source>
</evidence>
<evidence type="ECO:0000256" key="1">
    <source>
        <dbReference type="ARBA" id="ARBA00004383"/>
    </source>
</evidence>
<evidence type="ECO:0000256" key="5">
    <source>
        <dbReference type="ARBA" id="ARBA00022519"/>
    </source>
</evidence>
<keyword evidence="3" id="KW-0813">Transport</keyword>
<keyword evidence="7" id="KW-0653">Protein transport</keyword>
<reference evidence="12 13" key="1">
    <citation type="submission" date="2020-03" db="EMBL/GenBank/DDBJ databases">
        <title>Genomic Encyclopedia of Type Strains, Phase IV (KMG-IV): sequencing the most valuable type-strain genomes for metagenomic binning, comparative biology and taxonomic classification.</title>
        <authorList>
            <person name="Goeker M."/>
        </authorList>
    </citation>
    <scope>NUCLEOTIDE SEQUENCE [LARGE SCALE GENOMIC DNA]</scope>
    <source>
        <strain evidence="12 13">DSM 105096</strain>
    </source>
</reference>
<keyword evidence="9 10" id="KW-0472">Membrane</keyword>